<comment type="cofactor">
    <cofactor evidence="1">
        <name>Mg(2+)</name>
        <dbReference type="ChEBI" id="CHEBI:18420"/>
    </cofactor>
</comment>
<keyword evidence="2" id="KW-0378">Hydrolase</keyword>
<gene>
    <name evidence="4" type="ORF">QEZ41_10745</name>
</gene>
<dbReference type="RefSeq" id="WP_289411562.1">
    <property type="nucleotide sequence ID" value="NZ_JAUCDY010000015.1"/>
</dbReference>
<accession>A0ABT7SRF4</accession>
<dbReference type="Pfam" id="PF00293">
    <property type="entry name" value="NUDIX"/>
    <property type="match status" value="1"/>
</dbReference>
<organism evidence="4 5">
    <name type="scientific">Thiopseudomonas acetoxidans</name>
    <dbReference type="NCBI Taxonomy" id="3041622"/>
    <lineage>
        <taxon>Bacteria</taxon>
        <taxon>Pseudomonadati</taxon>
        <taxon>Pseudomonadota</taxon>
        <taxon>Gammaproteobacteria</taxon>
        <taxon>Pseudomonadales</taxon>
        <taxon>Pseudomonadaceae</taxon>
        <taxon>Thiopseudomonas</taxon>
    </lineage>
</organism>
<evidence type="ECO:0000256" key="1">
    <source>
        <dbReference type="ARBA" id="ARBA00001946"/>
    </source>
</evidence>
<dbReference type="SUPFAM" id="SSF55811">
    <property type="entry name" value="Nudix"/>
    <property type="match status" value="1"/>
</dbReference>
<dbReference type="PANTHER" id="PTHR21340">
    <property type="entry name" value="DIADENOSINE 5,5-P1,P4-TETRAPHOSPHATE PYROPHOSPHOHYDROLASE MUTT"/>
    <property type="match status" value="1"/>
</dbReference>
<feature type="domain" description="Nudix hydrolase" evidence="3">
    <location>
        <begin position="10"/>
        <end position="136"/>
    </location>
</feature>
<dbReference type="InterPro" id="IPR000086">
    <property type="entry name" value="NUDIX_hydrolase_dom"/>
</dbReference>
<evidence type="ECO:0000259" key="3">
    <source>
        <dbReference type="PROSITE" id="PS51462"/>
    </source>
</evidence>
<dbReference type="Gene3D" id="3.90.79.10">
    <property type="entry name" value="Nucleoside Triphosphate Pyrophosphohydrolase"/>
    <property type="match status" value="1"/>
</dbReference>
<name>A0ABT7SRF4_9GAMM</name>
<dbReference type="InterPro" id="IPR051325">
    <property type="entry name" value="Nudix_hydrolase_domain"/>
</dbReference>
<dbReference type="PROSITE" id="PS00893">
    <property type="entry name" value="NUDIX_BOX"/>
    <property type="match status" value="1"/>
</dbReference>
<dbReference type="PANTHER" id="PTHR21340:SF0">
    <property type="entry name" value="BIS(5'-NUCLEOSYL)-TETRAPHOSPHATASE [ASYMMETRICAL]"/>
    <property type="match status" value="1"/>
</dbReference>
<comment type="caution">
    <text evidence="4">The sequence shown here is derived from an EMBL/GenBank/DDBJ whole genome shotgun (WGS) entry which is preliminary data.</text>
</comment>
<dbReference type="InterPro" id="IPR015797">
    <property type="entry name" value="NUDIX_hydrolase-like_dom_sf"/>
</dbReference>
<dbReference type="InterPro" id="IPR020084">
    <property type="entry name" value="NUDIX_hydrolase_CS"/>
</dbReference>
<dbReference type="PROSITE" id="PS51462">
    <property type="entry name" value="NUDIX"/>
    <property type="match status" value="1"/>
</dbReference>
<sequence length="569" mass="65005">MTTTQTELIPQAHAYGGVLLTRCGRVLLREPANHFDGYHWTFAKGKSDKSEQPELTALREVYEETGYLAEIITALPNTYKSSLSSTAIFIMKHLNQQHPYSWVTQSTRWVDFAEAKRLISQSTNSSGRQRDLQILRDVQNWFKAKASSVLPSLDEYSWMPATQADWENQPLRGRYSTVPLNLVFDSQQFALLRMGFIPNEQNDKWFSYFADNVLYQHRSWTGICIDKIYFEPYEGGGMIATHAEVNRNREEYGETDDEADIQRIREMLAYLATAKEVLQRALSWKDYLNGFSMAFQPNYLGNPNDVLAIFQPYFQVLAQIWWQESTLEDRNKEAHKISLIFSNQNPDYTAMPQWHRVNALGAALIECFELDANYCAGEDLYFIVSEALANIGMHFNQYRNDFLTTAQDSPEHMALVQAVHQLQQFVVQVFLGTHVIEFADKTISNFSNSKKQAVENDDIPVEQSSAFTELLEELSEIAPLKPFTFTELDIAVGTVLTFKADGRLTCTVLNHKQVRFAGQTLSLSRAAITAFAQIGIARKAARGPDYWLYNGQPLTVLRLKQQQSKHSMP</sequence>
<proteinExistence type="predicted"/>
<evidence type="ECO:0000313" key="4">
    <source>
        <dbReference type="EMBL" id="MDM7858741.1"/>
    </source>
</evidence>
<evidence type="ECO:0000313" key="5">
    <source>
        <dbReference type="Proteomes" id="UP001241056"/>
    </source>
</evidence>
<protein>
    <submittedName>
        <fullName evidence="4">NUDIX domain-containing protein</fullName>
    </submittedName>
</protein>
<dbReference type="Proteomes" id="UP001241056">
    <property type="component" value="Unassembled WGS sequence"/>
</dbReference>
<keyword evidence="5" id="KW-1185">Reference proteome</keyword>
<reference evidence="4 5" key="1">
    <citation type="submission" date="2023-06" db="EMBL/GenBank/DDBJ databases">
        <title>Thiopseudomonas sp. CY1220 draft genome sequence.</title>
        <authorList>
            <person name="Zhao G."/>
            <person name="An M."/>
        </authorList>
    </citation>
    <scope>NUCLEOTIDE SEQUENCE [LARGE SCALE GENOMIC DNA]</scope>
    <source>
        <strain evidence="4 5">CY1220</strain>
    </source>
</reference>
<evidence type="ECO:0000256" key="2">
    <source>
        <dbReference type="ARBA" id="ARBA00022801"/>
    </source>
</evidence>
<dbReference type="EMBL" id="JAUCDY010000015">
    <property type="protein sequence ID" value="MDM7858741.1"/>
    <property type="molecule type" value="Genomic_DNA"/>
</dbReference>